<dbReference type="SUPFAM" id="SSF52218">
    <property type="entry name" value="Flavoproteins"/>
    <property type="match status" value="1"/>
</dbReference>
<dbReference type="InterPro" id="IPR029039">
    <property type="entry name" value="Flavoprotein-like_sf"/>
</dbReference>
<reference evidence="3" key="1">
    <citation type="submission" date="2025-08" db="UniProtKB">
        <authorList>
            <consortium name="Ensembl"/>
        </authorList>
    </citation>
    <scope>IDENTIFICATION</scope>
    <source>
        <strain evidence="3">Glennie</strain>
    </source>
</reference>
<keyword evidence="4" id="KW-1185">Reference proteome</keyword>
<reference evidence="3" key="2">
    <citation type="submission" date="2025-09" db="UniProtKB">
        <authorList>
            <consortium name="Ensembl"/>
        </authorList>
    </citation>
    <scope>IDENTIFICATION</scope>
    <source>
        <strain evidence="3">Glennie</strain>
    </source>
</reference>
<feature type="domain" description="Flavodoxin-like" evidence="2">
    <location>
        <begin position="8"/>
        <end position="66"/>
    </location>
</feature>
<dbReference type="Pfam" id="PF00258">
    <property type="entry name" value="Flavodoxin_1"/>
    <property type="match status" value="1"/>
</dbReference>
<dbReference type="AlphaFoldDB" id="A0A6I8PEF9"/>
<accession>A0A6I8PEF9</accession>
<organism evidence="3 4">
    <name type="scientific">Ornithorhynchus anatinus</name>
    <name type="common">Duckbill platypus</name>
    <dbReference type="NCBI Taxonomy" id="9258"/>
    <lineage>
        <taxon>Eukaryota</taxon>
        <taxon>Metazoa</taxon>
        <taxon>Chordata</taxon>
        <taxon>Craniata</taxon>
        <taxon>Vertebrata</taxon>
        <taxon>Euteleostomi</taxon>
        <taxon>Mammalia</taxon>
        <taxon>Monotremata</taxon>
        <taxon>Ornithorhynchidae</taxon>
        <taxon>Ornithorhynchus</taxon>
    </lineage>
</organism>
<evidence type="ECO:0000313" key="3">
    <source>
        <dbReference type="Ensembl" id="ENSOANP00000053084.1"/>
    </source>
</evidence>
<dbReference type="Ensembl" id="ENSOANT00000063097.1">
    <property type="protein sequence ID" value="ENSOANP00000053084.1"/>
    <property type="gene ID" value="ENSOANG00000043569.1"/>
</dbReference>
<dbReference type="InterPro" id="IPR008254">
    <property type="entry name" value="Flavodoxin/NO_synth"/>
</dbReference>
<evidence type="ECO:0000256" key="1">
    <source>
        <dbReference type="SAM" id="MobiDB-lite"/>
    </source>
</evidence>
<proteinExistence type="predicted"/>
<dbReference type="GO" id="GO:0010181">
    <property type="term" value="F:FMN binding"/>
    <property type="evidence" value="ECO:0007669"/>
    <property type="project" value="InterPro"/>
</dbReference>
<dbReference type="InParanoid" id="A0A6I8PEF9"/>
<dbReference type="Gene3D" id="3.40.50.360">
    <property type="match status" value="1"/>
</dbReference>
<name>A0A6I8PEF9_ORNAN</name>
<evidence type="ECO:0000259" key="2">
    <source>
        <dbReference type="PROSITE" id="PS50902"/>
    </source>
</evidence>
<feature type="region of interest" description="Disordered" evidence="1">
    <location>
        <begin position="46"/>
        <end position="66"/>
    </location>
</feature>
<evidence type="ECO:0000313" key="4">
    <source>
        <dbReference type="Proteomes" id="UP000002279"/>
    </source>
</evidence>
<protein>
    <recommendedName>
        <fullName evidence="2">Flavodoxin-like domain-containing protein</fullName>
    </recommendedName>
</protein>
<sequence length="66" mass="7287">DQIPSRRLLLLFGSQTGTAEDVADRVGRAARRRRFRCTVRPLDSYRLPGSLTGDPPPRGPWISPGA</sequence>
<dbReference type="Bgee" id="ENSOANG00000043569">
    <property type="expression patterns" value="Expressed in heart and 6 other cell types or tissues"/>
</dbReference>
<dbReference type="PROSITE" id="PS50902">
    <property type="entry name" value="FLAVODOXIN_LIKE"/>
    <property type="match status" value="1"/>
</dbReference>
<dbReference type="Proteomes" id="UP000002279">
    <property type="component" value="Unplaced"/>
</dbReference>